<reference evidence="3" key="1">
    <citation type="submission" date="2025-08" db="UniProtKB">
        <authorList>
            <consortium name="RefSeq"/>
        </authorList>
    </citation>
    <scope>IDENTIFICATION</scope>
    <source>
        <tissue evidence="3">Fruit stalk</tissue>
    </source>
</reference>
<dbReference type="Proteomes" id="UP000515121">
    <property type="component" value="Unplaced"/>
</dbReference>
<organism evidence="2 3">
    <name type="scientific">Durio zibethinus</name>
    <name type="common">Durian</name>
    <dbReference type="NCBI Taxonomy" id="66656"/>
    <lineage>
        <taxon>Eukaryota</taxon>
        <taxon>Viridiplantae</taxon>
        <taxon>Streptophyta</taxon>
        <taxon>Embryophyta</taxon>
        <taxon>Tracheophyta</taxon>
        <taxon>Spermatophyta</taxon>
        <taxon>Magnoliopsida</taxon>
        <taxon>eudicotyledons</taxon>
        <taxon>Gunneridae</taxon>
        <taxon>Pentapetalae</taxon>
        <taxon>rosids</taxon>
        <taxon>malvids</taxon>
        <taxon>Malvales</taxon>
        <taxon>Malvaceae</taxon>
        <taxon>Helicteroideae</taxon>
        <taxon>Durio</taxon>
    </lineage>
</organism>
<dbReference type="InterPro" id="IPR015216">
    <property type="entry name" value="SANTA"/>
</dbReference>
<dbReference type="KEGG" id="dzi:111312117"/>
<dbReference type="Pfam" id="PF09133">
    <property type="entry name" value="SANTA"/>
    <property type="match status" value="1"/>
</dbReference>
<dbReference type="OrthoDB" id="118550at2759"/>
<evidence type="ECO:0000259" key="1">
    <source>
        <dbReference type="Pfam" id="PF09133"/>
    </source>
</evidence>
<dbReference type="AlphaFoldDB" id="A0A6P6ASK0"/>
<accession>A0A6P6ASK0</accession>
<dbReference type="InterPro" id="IPR053090">
    <property type="entry name" value="Centromere_KNL-2_homolog"/>
</dbReference>
<dbReference type="PANTHER" id="PTHR35311">
    <property type="entry name" value="KINETOCHORE-ASSOCIATED PROTEIN KNL-2 HOMOLOG"/>
    <property type="match status" value="1"/>
</dbReference>
<evidence type="ECO:0000313" key="2">
    <source>
        <dbReference type="Proteomes" id="UP000515121"/>
    </source>
</evidence>
<sequence>MWKRRGTTYSPKSYKSNDPIPIPVDVAIPLANLSLNSVLLHDWWLDMAHPSGLAVGGFECRGRQGQRVFCSAAIAKRHDATTLETTDGIAIAISGFINTSRSLQNGFPPEVCSHFLFGFPYDWEEYASQFSNEDPFSLLGDNRSSHSNMISFLPASLENLPATKIRDLLMFSAGDSQNSILKRTTFSHLLEKLSTDTIISVDSNMGNEHPKVCPYSAHADNSNCDKKVKVIQKHVDDNISYSRSKRTVDSQNNGQSRMGVSILTPSTGVTTRSMKRLKLLTEKHE</sequence>
<dbReference type="PANTHER" id="PTHR35311:SF1">
    <property type="entry name" value="PROTEIN EMBRYO DEFECTIVE 1674"/>
    <property type="match status" value="1"/>
</dbReference>
<proteinExistence type="predicted"/>
<protein>
    <submittedName>
        <fullName evidence="3">Protein EMBRYO DEFECTIVE 1674</fullName>
    </submittedName>
</protein>
<name>A0A6P6ASK0_DURZI</name>
<gene>
    <name evidence="3" type="primary">LOC111312117</name>
</gene>
<feature type="domain" description="SANTA" evidence="1">
    <location>
        <begin position="38"/>
        <end position="126"/>
    </location>
</feature>
<keyword evidence="2" id="KW-1185">Reference proteome</keyword>
<dbReference type="RefSeq" id="XP_022767867.1">
    <property type="nucleotide sequence ID" value="XM_022912132.1"/>
</dbReference>
<evidence type="ECO:0000313" key="3">
    <source>
        <dbReference type="RefSeq" id="XP_022767867.1"/>
    </source>
</evidence>
<dbReference type="GeneID" id="111312117"/>